<dbReference type="Proteomes" id="UP000262073">
    <property type="component" value="Chromosome"/>
</dbReference>
<evidence type="ECO:0000313" key="2">
    <source>
        <dbReference type="Proteomes" id="UP000262073"/>
    </source>
</evidence>
<accession>A0A346NHN5</accession>
<gene>
    <name evidence="1" type="ORF">D0Y50_00850</name>
</gene>
<keyword evidence="2" id="KW-1185">Reference proteome</keyword>
<proteinExistence type="predicted"/>
<organism evidence="1 2">
    <name type="scientific">Salinimonas sediminis</name>
    <dbReference type="NCBI Taxonomy" id="2303538"/>
    <lineage>
        <taxon>Bacteria</taxon>
        <taxon>Pseudomonadati</taxon>
        <taxon>Pseudomonadota</taxon>
        <taxon>Gammaproteobacteria</taxon>
        <taxon>Alteromonadales</taxon>
        <taxon>Alteromonadaceae</taxon>
        <taxon>Alteromonas/Salinimonas group</taxon>
        <taxon>Salinimonas</taxon>
    </lineage>
</organism>
<dbReference type="EMBL" id="CP031769">
    <property type="protein sequence ID" value="AXR05042.1"/>
    <property type="molecule type" value="Genomic_DNA"/>
</dbReference>
<name>A0A346NHN5_9ALTE</name>
<dbReference type="PANTHER" id="PTHR37827:SF1">
    <property type="entry name" value="HNH DOMAIN-CONTAINING PROTEIN"/>
    <property type="match status" value="1"/>
</dbReference>
<reference evidence="1 2" key="1">
    <citation type="submission" date="2018-08" db="EMBL/GenBank/DDBJ databases">
        <title>Salinimonas sediminis sp. nov., a piezophilic bacterium isolated from a deep-sea sediment sample from the New Britain Trench.</title>
        <authorList>
            <person name="Cao J."/>
        </authorList>
    </citation>
    <scope>NUCLEOTIDE SEQUENCE [LARGE SCALE GENOMIC DNA]</scope>
    <source>
        <strain evidence="1 2">N102</strain>
    </source>
</reference>
<dbReference type="PANTHER" id="PTHR37827">
    <property type="entry name" value="TUDOR DOMAIN-CONTAINING PROTEIN"/>
    <property type="match status" value="1"/>
</dbReference>
<dbReference type="KEGG" id="salm:D0Y50_00850"/>
<protein>
    <recommendedName>
        <fullName evidence="3">HNH endonuclease</fullName>
    </recommendedName>
</protein>
<dbReference type="AlphaFoldDB" id="A0A346NHN5"/>
<evidence type="ECO:0008006" key="3">
    <source>
        <dbReference type="Google" id="ProtNLM"/>
    </source>
</evidence>
<dbReference type="RefSeq" id="WP_117315031.1">
    <property type="nucleotide sequence ID" value="NZ_CP031769.1"/>
</dbReference>
<dbReference type="OrthoDB" id="9802640at2"/>
<evidence type="ECO:0000313" key="1">
    <source>
        <dbReference type="EMBL" id="AXR05042.1"/>
    </source>
</evidence>
<sequence>MSNSNKLGHCPLCHRYTRLTFHHLVPRKLHRRRHFRKNLSFAERNRGVAVCRQCHDAIHRFYTEMELAKHFTSLARLQQDEKLARHFEWVAKQAVRV</sequence>